<proteinExistence type="predicted"/>
<name>A0A914RWZ2_PAREQ</name>
<reference evidence="3" key="1">
    <citation type="submission" date="2022-11" db="UniProtKB">
        <authorList>
            <consortium name="WormBaseParasite"/>
        </authorList>
    </citation>
    <scope>IDENTIFICATION</scope>
</reference>
<evidence type="ECO:0000313" key="2">
    <source>
        <dbReference type="Proteomes" id="UP000887564"/>
    </source>
</evidence>
<accession>A0A914RWZ2</accession>
<sequence>MVVDIRIDVTMWGIADRSREEIAEKTDSAGSAVLTECVEQGTGSSITSDTERFDFVKLFEEDPPAEDEPISPISGNTSNQKATDSRNRS</sequence>
<dbReference type="AlphaFoldDB" id="A0A914RWZ2"/>
<evidence type="ECO:0000313" key="3">
    <source>
        <dbReference type="WBParaSite" id="PEQ_0001085301-mRNA-1"/>
    </source>
</evidence>
<evidence type="ECO:0000256" key="1">
    <source>
        <dbReference type="SAM" id="MobiDB-lite"/>
    </source>
</evidence>
<dbReference type="Proteomes" id="UP000887564">
    <property type="component" value="Unplaced"/>
</dbReference>
<keyword evidence="2" id="KW-1185">Reference proteome</keyword>
<protein>
    <submittedName>
        <fullName evidence="3">Uncharacterized protein</fullName>
    </submittedName>
</protein>
<dbReference type="WBParaSite" id="PEQ_0001085301-mRNA-1">
    <property type="protein sequence ID" value="PEQ_0001085301-mRNA-1"/>
    <property type="gene ID" value="PEQ_0001085301"/>
</dbReference>
<feature type="compositionally biased region" description="Polar residues" evidence="1">
    <location>
        <begin position="73"/>
        <end position="82"/>
    </location>
</feature>
<feature type="region of interest" description="Disordered" evidence="1">
    <location>
        <begin position="61"/>
        <end position="89"/>
    </location>
</feature>
<organism evidence="2 3">
    <name type="scientific">Parascaris equorum</name>
    <name type="common">Equine roundworm</name>
    <dbReference type="NCBI Taxonomy" id="6256"/>
    <lineage>
        <taxon>Eukaryota</taxon>
        <taxon>Metazoa</taxon>
        <taxon>Ecdysozoa</taxon>
        <taxon>Nematoda</taxon>
        <taxon>Chromadorea</taxon>
        <taxon>Rhabditida</taxon>
        <taxon>Spirurina</taxon>
        <taxon>Ascaridomorpha</taxon>
        <taxon>Ascaridoidea</taxon>
        <taxon>Ascarididae</taxon>
        <taxon>Parascaris</taxon>
    </lineage>
</organism>